<reference evidence="3 4" key="1">
    <citation type="submission" date="2017-09" db="EMBL/GenBank/DDBJ databases">
        <title>Large-scale bioinformatics analysis of Bacillus genomes uncovers conserved roles of natural products in bacterial physiology.</title>
        <authorList>
            <consortium name="Agbiome Team Llc"/>
            <person name="Bleich R.M."/>
            <person name="Grubbs K.J."/>
            <person name="Santa Maria K.C."/>
            <person name="Allen S.E."/>
            <person name="Farag S."/>
            <person name="Shank E.A."/>
            <person name="Bowers A."/>
        </authorList>
    </citation>
    <scope>NUCLEOTIDE SEQUENCE [LARGE SCALE GENOMIC DNA]</scope>
    <source>
        <strain evidence="3 4">AFS094862</strain>
    </source>
</reference>
<accession>A0A2B5W3F0</accession>
<dbReference type="InterPro" id="IPR001223">
    <property type="entry name" value="Glyco_hydro18_cat"/>
</dbReference>
<evidence type="ECO:0000259" key="2">
    <source>
        <dbReference type="PROSITE" id="PS51910"/>
    </source>
</evidence>
<gene>
    <name evidence="3" type="ORF">CON73_26550</name>
</gene>
<evidence type="ECO:0000313" key="4">
    <source>
        <dbReference type="Proteomes" id="UP000225320"/>
    </source>
</evidence>
<protein>
    <submittedName>
        <fullName evidence="3">Spore protein O</fullName>
    </submittedName>
</protein>
<feature type="domain" description="GH18" evidence="2">
    <location>
        <begin position="31"/>
        <end position="345"/>
    </location>
</feature>
<keyword evidence="1" id="KW-0326">Glycosidase</keyword>
<dbReference type="RefSeq" id="WP_097926726.1">
    <property type="nucleotide sequence ID" value="NZ_NUAZ01000324.1"/>
</dbReference>
<dbReference type="PROSITE" id="PS51910">
    <property type="entry name" value="GH18_2"/>
    <property type="match status" value="1"/>
</dbReference>
<evidence type="ECO:0000256" key="1">
    <source>
        <dbReference type="ARBA" id="ARBA00023295"/>
    </source>
</evidence>
<dbReference type="InterPro" id="IPR029070">
    <property type="entry name" value="Chitinase_insertion_sf"/>
</dbReference>
<dbReference type="Gene3D" id="3.10.50.10">
    <property type="match status" value="1"/>
</dbReference>
<dbReference type="Proteomes" id="UP000225320">
    <property type="component" value="Unassembled WGS sequence"/>
</dbReference>
<evidence type="ECO:0000313" key="3">
    <source>
        <dbReference type="EMBL" id="PGG84490.1"/>
    </source>
</evidence>
<dbReference type="InterPro" id="IPR011583">
    <property type="entry name" value="Chitinase_II/V-like_cat"/>
</dbReference>
<name>A0A2B5W3F0_9BACI</name>
<dbReference type="PANTHER" id="PTHR46066">
    <property type="entry name" value="CHITINASE DOMAIN-CONTAINING PROTEIN 1 FAMILY MEMBER"/>
    <property type="match status" value="1"/>
</dbReference>
<proteinExistence type="predicted"/>
<dbReference type="InterPro" id="IPR017853">
    <property type="entry name" value="GH"/>
</dbReference>
<dbReference type="Pfam" id="PF00704">
    <property type="entry name" value="Glyco_hydro_18"/>
    <property type="match status" value="1"/>
</dbReference>
<dbReference type="Gene3D" id="3.20.20.80">
    <property type="entry name" value="Glycosidases"/>
    <property type="match status" value="1"/>
</dbReference>
<dbReference type="SUPFAM" id="SSF51445">
    <property type="entry name" value="(Trans)glycosidases"/>
    <property type="match status" value="1"/>
</dbReference>
<dbReference type="GO" id="GO:0005975">
    <property type="term" value="P:carbohydrate metabolic process"/>
    <property type="evidence" value="ECO:0007669"/>
    <property type="project" value="InterPro"/>
</dbReference>
<dbReference type="EMBL" id="NVOI01000121">
    <property type="protein sequence ID" value="PGG84490.1"/>
    <property type="molecule type" value="Genomic_DNA"/>
</dbReference>
<dbReference type="PANTHER" id="PTHR46066:SF2">
    <property type="entry name" value="CHITINASE DOMAIN-CONTAINING PROTEIN 1"/>
    <property type="match status" value="1"/>
</dbReference>
<organism evidence="3 4">
    <name type="scientific">Bacillus toyonensis</name>
    <dbReference type="NCBI Taxonomy" id="155322"/>
    <lineage>
        <taxon>Bacteria</taxon>
        <taxon>Bacillati</taxon>
        <taxon>Bacillota</taxon>
        <taxon>Bacilli</taxon>
        <taxon>Bacillales</taxon>
        <taxon>Bacillaceae</taxon>
        <taxon>Bacillus</taxon>
        <taxon>Bacillus cereus group</taxon>
    </lineage>
</organism>
<comment type="caution">
    <text evidence="3">The sequence shown here is derived from an EMBL/GenBank/DDBJ whole genome shotgun (WGS) entry which is preliminary data.</text>
</comment>
<dbReference type="AlphaFoldDB" id="A0A2B5W3F0"/>
<dbReference type="GO" id="GO:0008061">
    <property type="term" value="F:chitin binding"/>
    <property type="evidence" value="ECO:0007669"/>
    <property type="project" value="InterPro"/>
</dbReference>
<dbReference type="SMART" id="SM00636">
    <property type="entry name" value="Glyco_18"/>
    <property type="match status" value="1"/>
</dbReference>
<keyword evidence="1" id="KW-0378">Hydrolase</keyword>
<sequence length="345" mass="39200">MKLKPYVIAFSLSAILAYNTMLVSADSTEQPIVLGYTLYGTSTDSLKVTQPAMNQVSTDNFFFYADGTVQGEAPKEVLSYSQKNKIKIYAALSNFNNDINYFDENLAHNVLSNSGKRTKLINQIYNIVVKYKYDGVNIDLENIKPEDRDLLTTFVKETSKKFHGSGHSVMVSVPAKNEDDRENTWTWPFDYAQLGENVDFLQVMTYDEHGTWSQPGSTISKPWLEENLNYTTRVVDNKKIIMGIPAYGNDWDLSDKSNSKMLAWKDTNELIQKTNAKPRRDGASGSMVFTYTDKNNHKHEVWYEDETSIKQKTHYTITKNLAGVSVYAIGQENKQFWTAVSSGLK</sequence>